<evidence type="ECO:0000313" key="1">
    <source>
        <dbReference type="EMBL" id="SIR89109.1"/>
    </source>
</evidence>
<accession>A0A1N7EM23</accession>
<dbReference type="Proteomes" id="UP000186004">
    <property type="component" value="Unassembled WGS sequence"/>
</dbReference>
<name>A0A1N7EM23_9ACTN</name>
<reference evidence="1 2" key="1">
    <citation type="submission" date="2017-01" db="EMBL/GenBank/DDBJ databases">
        <authorList>
            <person name="Mah S.A."/>
            <person name="Swanson W.J."/>
            <person name="Moy G.W."/>
            <person name="Vacquier V.D."/>
        </authorList>
    </citation>
    <scope>NUCLEOTIDE SEQUENCE [LARGE SCALE GENOMIC DNA]</scope>
    <source>
        <strain evidence="1 2">DSM 45758</strain>
    </source>
</reference>
<evidence type="ECO:0000313" key="2">
    <source>
        <dbReference type="Proteomes" id="UP000186004"/>
    </source>
</evidence>
<organism evidence="1 2">
    <name type="scientific">Micromonospora avicenniae</name>
    <dbReference type="NCBI Taxonomy" id="1198245"/>
    <lineage>
        <taxon>Bacteria</taxon>
        <taxon>Bacillati</taxon>
        <taxon>Actinomycetota</taxon>
        <taxon>Actinomycetes</taxon>
        <taxon>Micromonosporales</taxon>
        <taxon>Micromonosporaceae</taxon>
        <taxon>Micromonospora</taxon>
    </lineage>
</organism>
<proteinExistence type="predicted"/>
<dbReference type="AlphaFoldDB" id="A0A1N7EM23"/>
<evidence type="ECO:0008006" key="3">
    <source>
        <dbReference type="Google" id="ProtNLM"/>
    </source>
</evidence>
<dbReference type="EMBL" id="FTNF01000025">
    <property type="protein sequence ID" value="SIR89109.1"/>
    <property type="molecule type" value="Genomic_DNA"/>
</dbReference>
<sequence>MSRLNWTPLRCDKSGPNCPEIAMDGDNRYLRDSGNPAYVAKFPVASVGALEQTIRGGEI</sequence>
<gene>
    <name evidence="1" type="ORF">SAMN05444858_1254</name>
</gene>
<keyword evidence="2" id="KW-1185">Reference proteome</keyword>
<protein>
    <recommendedName>
        <fullName evidence="3">DUF397 domain-containing protein</fullName>
    </recommendedName>
</protein>
<dbReference type="RefSeq" id="WP_076473485.1">
    <property type="nucleotide sequence ID" value="NZ_FTNF01000025.1"/>
</dbReference>